<dbReference type="EMBL" id="GGEC01093282">
    <property type="protein sequence ID" value="MBX73766.1"/>
    <property type="molecule type" value="Transcribed_RNA"/>
</dbReference>
<name>A0A2P2R3D5_RHIMU</name>
<accession>A0A2P2R3D5</accession>
<organism evidence="2">
    <name type="scientific">Rhizophora mucronata</name>
    <name type="common">Asiatic mangrove</name>
    <dbReference type="NCBI Taxonomy" id="61149"/>
    <lineage>
        <taxon>Eukaryota</taxon>
        <taxon>Viridiplantae</taxon>
        <taxon>Streptophyta</taxon>
        <taxon>Embryophyta</taxon>
        <taxon>Tracheophyta</taxon>
        <taxon>Spermatophyta</taxon>
        <taxon>Magnoliopsida</taxon>
        <taxon>eudicotyledons</taxon>
        <taxon>Gunneridae</taxon>
        <taxon>Pentapetalae</taxon>
        <taxon>rosids</taxon>
        <taxon>fabids</taxon>
        <taxon>Malpighiales</taxon>
        <taxon>Rhizophoraceae</taxon>
        <taxon>Rhizophora</taxon>
    </lineage>
</organism>
<keyword evidence="1" id="KW-0472">Membrane</keyword>
<proteinExistence type="predicted"/>
<evidence type="ECO:0000313" key="2">
    <source>
        <dbReference type="EMBL" id="MBX73766.1"/>
    </source>
</evidence>
<protein>
    <submittedName>
        <fullName evidence="2">Uncharacterized protein</fullName>
    </submittedName>
</protein>
<sequence length="64" mass="7558">MICWCQQTADLCLFVFFFPLSFLFCSPYNYSCAWTSKWCTQCNRCNQYLFKGVGMLEARTGREV</sequence>
<feature type="transmembrane region" description="Helical" evidence="1">
    <location>
        <begin position="12"/>
        <end position="30"/>
    </location>
</feature>
<evidence type="ECO:0000256" key="1">
    <source>
        <dbReference type="SAM" id="Phobius"/>
    </source>
</evidence>
<keyword evidence="1" id="KW-1133">Transmembrane helix</keyword>
<reference evidence="2" key="1">
    <citation type="submission" date="2018-02" db="EMBL/GenBank/DDBJ databases">
        <title>Rhizophora mucronata_Transcriptome.</title>
        <authorList>
            <person name="Meera S.P."/>
            <person name="Sreeshan A."/>
            <person name="Augustine A."/>
        </authorList>
    </citation>
    <scope>NUCLEOTIDE SEQUENCE</scope>
    <source>
        <tissue evidence="2">Leaf</tissue>
    </source>
</reference>
<keyword evidence="1" id="KW-0812">Transmembrane</keyword>
<dbReference type="AlphaFoldDB" id="A0A2P2R3D5"/>